<evidence type="ECO:0000256" key="7">
    <source>
        <dbReference type="ARBA" id="ARBA00022530"/>
    </source>
</evidence>
<keyword evidence="12" id="KW-0472">Membrane</keyword>
<evidence type="ECO:0000256" key="5">
    <source>
        <dbReference type="ARBA" id="ARBA00022475"/>
    </source>
</evidence>
<dbReference type="Gene3D" id="2.60.40.4100">
    <property type="entry name" value="Zona pellucida, ZP-C domain"/>
    <property type="match status" value="1"/>
</dbReference>
<evidence type="ECO:0000256" key="2">
    <source>
        <dbReference type="ARBA" id="ARBA00004498"/>
    </source>
</evidence>
<feature type="compositionally biased region" description="Polar residues" evidence="16">
    <location>
        <begin position="440"/>
        <end position="451"/>
    </location>
</feature>
<dbReference type="FunFam" id="2.60.40.4100:FF:000002">
    <property type="entry name" value="Zona pellucida sperm-binding protein 3"/>
    <property type="match status" value="1"/>
</dbReference>
<keyword evidence="8" id="KW-0165">Cleavage on pair of basic residues</keyword>
<name>A0A9D3NBV7_9TELE</name>
<keyword evidence="11" id="KW-1133">Transmembrane helix</keyword>
<keyword evidence="13" id="KW-1015">Disulfide bond</keyword>
<dbReference type="PANTHER" id="PTHR11576:SF26">
    <property type="entry name" value="ZONA PELLUCIDA GLYCOPROTEIN 3D TANDEM DUPLICATE 2"/>
    <property type="match status" value="1"/>
</dbReference>
<dbReference type="PROSITE" id="PS51034">
    <property type="entry name" value="ZP_2"/>
    <property type="match status" value="1"/>
</dbReference>
<accession>A0A9D3NBV7</accession>
<feature type="domain" description="ZP" evidence="18">
    <location>
        <begin position="100"/>
        <end position="348"/>
    </location>
</feature>
<keyword evidence="10 17" id="KW-0732">Signal</keyword>
<reference evidence="19 20" key="1">
    <citation type="submission" date="2021-06" db="EMBL/GenBank/DDBJ databases">
        <title>Chromosome-level genome assembly of the red-tail catfish (Hemibagrus wyckioides).</title>
        <authorList>
            <person name="Shao F."/>
        </authorList>
    </citation>
    <scope>NUCLEOTIDE SEQUENCE [LARGE SCALE GENOMIC DNA]</scope>
    <source>
        <strain evidence="19">EC202008001</strain>
        <tissue evidence="19">Blood</tissue>
    </source>
</reference>
<proteinExistence type="inferred from homology"/>
<dbReference type="GO" id="GO:2000344">
    <property type="term" value="P:positive regulation of acrosome reaction"/>
    <property type="evidence" value="ECO:0007669"/>
    <property type="project" value="TreeGrafter"/>
</dbReference>
<dbReference type="GO" id="GO:0032190">
    <property type="term" value="F:acrosin binding"/>
    <property type="evidence" value="ECO:0007669"/>
    <property type="project" value="TreeGrafter"/>
</dbReference>
<dbReference type="InterPro" id="IPR055355">
    <property type="entry name" value="ZP-C"/>
</dbReference>
<dbReference type="InterPro" id="IPR042235">
    <property type="entry name" value="ZP-C_dom"/>
</dbReference>
<protein>
    <recommendedName>
        <fullName evidence="4">Zona pellucida sperm-binding protein 3</fullName>
    </recommendedName>
    <alternativeName>
        <fullName evidence="15">Zona pellucida glycoprotein 3</fullName>
    </alternativeName>
</protein>
<evidence type="ECO:0000256" key="6">
    <source>
        <dbReference type="ARBA" id="ARBA00022525"/>
    </source>
</evidence>
<evidence type="ECO:0000256" key="14">
    <source>
        <dbReference type="ARBA" id="ARBA00023180"/>
    </source>
</evidence>
<dbReference type="GO" id="GO:0035803">
    <property type="term" value="P:egg coat formation"/>
    <property type="evidence" value="ECO:0007669"/>
    <property type="project" value="TreeGrafter"/>
</dbReference>
<evidence type="ECO:0000313" key="19">
    <source>
        <dbReference type="EMBL" id="KAG7318077.1"/>
    </source>
</evidence>
<evidence type="ECO:0000256" key="12">
    <source>
        <dbReference type="ARBA" id="ARBA00023136"/>
    </source>
</evidence>
<dbReference type="Pfam" id="PF00100">
    <property type="entry name" value="Zona_pellucida"/>
    <property type="match status" value="1"/>
</dbReference>
<evidence type="ECO:0000256" key="9">
    <source>
        <dbReference type="ARBA" id="ARBA00022692"/>
    </source>
</evidence>
<evidence type="ECO:0000256" key="10">
    <source>
        <dbReference type="ARBA" id="ARBA00022729"/>
    </source>
</evidence>
<dbReference type="SMART" id="SM00241">
    <property type="entry name" value="ZP"/>
    <property type="match status" value="1"/>
</dbReference>
<comment type="caution">
    <text evidence="19">The sequence shown here is derived from an EMBL/GenBank/DDBJ whole genome shotgun (WGS) entry which is preliminary data.</text>
</comment>
<evidence type="ECO:0000256" key="11">
    <source>
        <dbReference type="ARBA" id="ARBA00022989"/>
    </source>
</evidence>
<comment type="similarity">
    <text evidence="3">Belongs to the ZP domain family. ZPC subfamily.</text>
</comment>
<evidence type="ECO:0000256" key="8">
    <source>
        <dbReference type="ARBA" id="ARBA00022685"/>
    </source>
</evidence>
<dbReference type="GO" id="GO:0005886">
    <property type="term" value="C:plasma membrane"/>
    <property type="evidence" value="ECO:0007669"/>
    <property type="project" value="UniProtKB-SubCell"/>
</dbReference>
<dbReference type="GO" id="GO:0031012">
    <property type="term" value="C:extracellular matrix"/>
    <property type="evidence" value="ECO:0007669"/>
    <property type="project" value="TreeGrafter"/>
</dbReference>
<gene>
    <name evidence="19" type="ORF">KOW79_019112</name>
</gene>
<feature type="signal peptide" evidence="17">
    <location>
        <begin position="1"/>
        <end position="20"/>
    </location>
</feature>
<evidence type="ECO:0000256" key="3">
    <source>
        <dbReference type="ARBA" id="ARBA00006735"/>
    </source>
</evidence>
<evidence type="ECO:0000256" key="15">
    <source>
        <dbReference type="ARBA" id="ARBA00030824"/>
    </source>
</evidence>
<dbReference type="OrthoDB" id="8902383at2759"/>
<evidence type="ECO:0000259" key="18">
    <source>
        <dbReference type="PROSITE" id="PS51034"/>
    </source>
</evidence>
<dbReference type="InterPro" id="IPR055356">
    <property type="entry name" value="ZP-N"/>
</dbReference>
<feature type="region of interest" description="Disordered" evidence="16">
    <location>
        <begin position="437"/>
        <end position="469"/>
    </location>
</feature>
<dbReference type="FunFam" id="2.60.40.3210:FF:000001">
    <property type="entry name" value="Zona pellucida sperm-binding protein 3"/>
    <property type="match status" value="1"/>
</dbReference>
<dbReference type="EMBL" id="JAHKSW010000023">
    <property type="protein sequence ID" value="KAG7318077.1"/>
    <property type="molecule type" value="Genomic_DNA"/>
</dbReference>
<dbReference type="Proteomes" id="UP000824219">
    <property type="component" value="Linkage Group LG23"/>
</dbReference>
<comment type="subcellular location">
    <subcellularLocation>
        <location evidence="1">Cell membrane</location>
        <topology evidence="1">Single-pass type I membrane protein</topology>
    </subcellularLocation>
    <subcellularLocation>
        <location evidence="2">Secreted</location>
        <location evidence="2">Extracellular space</location>
        <location evidence="2">Extracellular matrix</location>
    </subcellularLocation>
</comment>
<dbReference type="PANTHER" id="PTHR11576">
    <property type="entry name" value="ZONA PELLUCIDA SPERM-BINDING PROTEIN 3"/>
    <property type="match status" value="1"/>
</dbReference>
<dbReference type="GO" id="GO:0007339">
    <property type="term" value="P:binding of sperm to zona pellucida"/>
    <property type="evidence" value="ECO:0007669"/>
    <property type="project" value="TreeGrafter"/>
</dbReference>
<evidence type="ECO:0000313" key="20">
    <source>
        <dbReference type="Proteomes" id="UP000824219"/>
    </source>
</evidence>
<dbReference type="Pfam" id="PF23344">
    <property type="entry name" value="ZP-N"/>
    <property type="match status" value="1"/>
</dbReference>
<evidence type="ECO:0000256" key="4">
    <source>
        <dbReference type="ARBA" id="ARBA00017980"/>
    </source>
</evidence>
<evidence type="ECO:0000256" key="17">
    <source>
        <dbReference type="SAM" id="SignalP"/>
    </source>
</evidence>
<evidence type="ECO:0000256" key="1">
    <source>
        <dbReference type="ARBA" id="ARBA00004251"/>
    </source>
</evidence>
<dbReference type="Gene3D" id="2.60.40.3210">
    <property type="entry name" value="Zona pellucida, ZP-N domain"/>
    <property type="match status" value="1"/>
</dbReference>
<sequence length="586" mass="66440">MGLILTSTCVIVGLFSPTVALPLHTPYPVTSGEQGRLEAPYLQLPVSMHFRIPRVDKQYFSPAHVKNRNPLPKRVRQVLVPAPLRRTKTRERPTGPMSVTCNAKEMRVRVDTANLGASGERMHVRLGTCDVSRHTEQSVLFQYDLHECGTRRQMINQTLVYFNMLRYTPDARVLGSETFSVPVECRFNRFHYSYKIGYVPSVEKLKFFKPMKTKGSVSLTACDAQWNRLSPSEAVVIGQPMYFQAETLYVPEDERLFVHFCHVTTNSSRVSSPHVNVINNYGCLMDSKRSGQSRFINGTRRNVVRFIIDAFTLPGKVQKYLFIHCEMSIRSVVPTQTSKLCSYNQLELRWEELHGADSVCSCCDLTCVPERPTLMRPLTSELGTLLEHAPEGTSRKNPAQSTEGVFTPKQEHETLMMENLQEMIVPERRFTLEQERRLSLDSTPTSDSRSIALTPESEHGEITPETPPTLKSEHRALTLEHKSRTLTEGEHGWLTLETPPTVVNGHGWLTPETPPTVVNGHGWLTPETPPTVVSERRTLTPDIVQEKVTPYTHETLTPSDEQHTTTPVYTQPLEPYRIFEEVFGLG</sequence>
<feature type="chain" id="PRO_5038350873" description="Zona pellucida sperm-binding protein 3" evidence="17">
    <location>
        <begin position="21"/>
        <end position="586"/>
    </location>
</feature>
<dbReference type="AlphaFoldDB" id="A0A9D3NBV7"/>
<organism evidence="19 20">
    <name type="scientific">Hemibagrus wyckioides</name>
    <dbReference type="NCBI Taxonomy" id="337641"/>
    <lineage>
        <taxon>Eukaryota</taxon>
        <taxon>Metazoa</taxon>
        <taxon>Chordata</taxon>
        <taxon>Craniata</taxon>
        <taxon>Vertebrata</taxon>
        <taxon>Euteleostomi</taxon>
        <taxon>Actinopterygii</taxon>
        <taxon>Neopterygii</taxon>
        <taxon>Teleostei</taxon>
        <taxon>Ostariophysi</taxon>
        <taxon>Siluriformes</taxon>
        <taxon>Bagridae</taxon>
        <taxon>Hemibagrus</taxon>
    </lineage>
</organism>
<keyword evidence="7" id="KW-0272">Extracellular matrix</keyword>
<keyword evidence="5" id="KW-1003">Cell membrane</keyword>
<keyword evidence="9" id="KW-0812">Transmembrane</keyword>
<keyword evidence="6" id="KW-0964">Secreted</keyword>
<dbReference type="InterPro" id="IPR001507">
    <property type="entry name" value="ZP_dom"/>
</dbReference>
<keyword evidence="14" id="KW-0325">Glycoprotein</keyword>
<keyword evidence="20" id="KW-1185">Reference proteome</keyword>
<evidence type="ECO:0000256" key="16">
    <source>
        <dbReference type="SAM" id="MobiDB-lite"/>
    </source>
</evidence>
<evidence type="ECO:0000256" key="13">
    <source>
        <dbReference type="ARBA" id="ARBA00023157"/>
    </source>
</evidence>